<reference evidence="2" key="2">
    <citation type="submission" date="2020-11" db="EMBL/GenBank/DDBJ databases">
        <authorList>
            <person name="McCartney M.A."/>
            <person name="Auch B."/>
            <person name="Kono T."/>
            <person name="Mallez S."/>
            <person name="Becker A."/>
            <person name="Gohl D.M."/>
            <person name="Silverstein K.A.T."/>
            <person name="Koren S."/>
            <person name="Bechman K.B."/>
            <person name="Herman A."/>
            <person name="Abrahante J.E."/>
            <person name="Garbe J."/>
        </authorList>
    </citation>
    <scope>NUCLEOTIDE SEQUENCE</scope>
    <source>
        <strain evidence="2">Duluth1</strain>
        <tissue evidence="2">Whole animal</tissue>
    </source>
</reference>
<evidence type="ECO:0000256" key="1">
    <source>
        <dbReference type="SAM" id="MobiDB-lite"/>
    </source>
</evidence>
<reference evidence="2" key="1">
    <citation type="journal article" date="2019" name="bioRxiv">
        <title>The Genome of the Zebra Mussel, Dreissena polymorpha: A Resource for Invasive Species Research.</title>
        <authorList>
            <person name="McCartney M.A."/>
            <person name="Auch B."/>
            <person name="Kono T."/>
            <person name="Mallez S."/>
            <person name="Zhang Y."/>
            <person name="Obille A."/>
            <person name="Becker A."/>
            <person name="Abrahante J.E."/>
            <person name="Garbe J."/>
            <person name="Badalamenti J.P."/>
            <person name="Herman A."/>
            <person name="Mangelson H."/>
            <person name="Liachko I."/>
            <person name="Sullivan S."/>
            <person name="Sone E.D."/>
            <person name="Koren S."/>
            <person name="Silverstein K.A.T."/>
            <person name="Beckman K.B."/>
            <person name="Gohl D.M."/>
        </authorList>
    </citation>
    <scope>NUCLEOTIDE SEQUENCE</scope>
    <source>
        <strain evidence="2">Duluth1</strain>
        <tissue evidence="2">Whole animal</tissue>
    </source>
</reference>
<gene>
    <name evidence="2" type="ORF">DPMN_030185</name>
</gene>
<keyword evidence="3" id="KW-1185">Reference proteome</keyword>
<name>A0A9D4RI24_DREPO</name>
<feature type="compositionally biased region" description="Low complexity" evidence="1">
    <location>
        <begin position="49"/>
        <end position="63"/>
    </location>
</feature>
<sequence>MTLTKASDKKEIQTSRSRSVGRPVWISSSISIDLMMSICSCGVKGRLGGISSTSSSCSLGEWSPSYLETNSNNT</sequence>
<accession>A0A9D4RI24</accession>
<comment type="caution">
    <text evidence="2">The sequence shown here is derived from an EMBL/GenBank/DDBJ whole genome shotgun (WGS) entry which is preliminary data.</text>
</comment>
<evidence type="ECO:0000313" key="3">
    <source>
        <dbReference type="Proteomes" id="UP000828390"/>
    </source>
</evidence>
<organism evidence="2 3">
    <name type="scientific">Dreissena polymorpha</name>
    <name type="common">Zebra mussel</name>
    <name type="synonym">Mytilus polymorpha</name>
    <dbReference type="NCBI Taxonomy" id="45954"/>
    <lineage>
        <taxon>Eukaryota</taxon>
        <taxon>Metazoa</taxon>
        <taxon>Spiralia</taxon>
        <taxon>Lophotrochozoa</taxon>
        <taxon>Mollusca</taxon>
        <taxon>Bivalvia</taxon>
        <taxon>Autobranchia</taxon>
        <taxon>Heteroconchia</taxon>
        <taxon>Euheterodonta</taxon>
        <taxon>Imparidentia</taxon>
        <taxon>Neoheterodontei</taxon>
        <taxon>Myida</taxon>
        <taxon>Dreissenoidea</taxon>
        <taxon>Dreissenidae</taxon>
        <taxon>Dreissena</taxon>
    </lineage>
</organism>
<protein>
    <submittedName>
        <fullName evidence="2">Uncharacterized protein</fullName>
    </submittedName>
</protein>
<proteinExistence type="predicted"/>
<dbReference type="AlphaFoldDB" id="A0A9D4RI24"/>
<dbReference type="EMBL" id="JAIWYP010000002">
    <property type="protein sequence ID" value="KAH3867060.1"/>
    <property type="molecule type" value="Genomic_DNA"/>
</dbReference>
<dbReference type="Proteomes" id="UP000828390">
    <property type="component" value="Unassembled WGS sequence"/>
</dbReference>
<feature type="region of interest" description="Disordered" evidence="1">
    <location>
        <begin position="1"/>
        <end position="21"/>
    </location>
</feature>
<evidence type="ECO:0000313" key="2">
    <source>
        <dbReference type="EMBL" id="KAH3867060.1"/>
    </source>
</evidence>
<feature type="region of interest" description="Disordered" evidence="1">
    <location>
        <begin position="49"/>
        <end position="74"/>
    </location>
</feature>
<feature type="compositionally biased region" description="Basic and acidic residues" evidence="1">
    <location>
        <begin position="1"/>
        <end position="13"/>
    </location>
</feature>